<evidence type="ECO:0000256" key="2">
    <source>
        <dbReference type="ARBA" id="ARBA00022801"/>
    </source>
</evidence>
<dbReference type="Proteomes" id="UP001529491">
    <property type="component" value="Chromosome"/>
</dbReference>
<dbReference type="NCBIfam" id="TIGR01549">
    <property type="entry name" value="HAD-SF-IA-v1"/>
    <property type="match status" value="1"/>
</dbReference>
<reference evidence="4 5" key="1">
    <citation type="submission" date="2023-10" db="EMBL/GenBank/DDBJ databases">
        <title>Complete genome sequence of Shewanella sp. DAU334.</title>
        <authorList>
            <person name="Lee Y.-S."/>
            <person name="Jeong H.-R."/>
            <person name="Hwang E.-J."/>
            <person name="Choi Y.-L."/>
            <person name="Kim G.-D."/>
        </authorList>
    </citation>
    <scope>NUCLEOTIDE SEQUENCE [LARGE SCALE GENOMIC DNA]</scope>
    <source>
        <strain evidence="4 5">DAU334</strain>
    </source>
</reference>
<accession>A0ABZ0JX35</accession>
<protein>
    <submittedName>
        <fullName evidence="4">HAD-IA family hydrolase</fullName>
    </submittedName>
</protein>
<comment type="cofactor">
    <cofactor evidence="1">
        <name>Mg(2+)</name>
        <dbReference type="ChEBI" id="CHEBI:18420"/>
    </cofactor>
</comment>
<dbReference type="InterPro" id="IPR023214">
    <property type="entry name" value="HAD_sf"/>
</dbReference>
<evidence type="ECO:0000313" key="4">
    <source>
        <dbReference type="EMBL" id="WOT04867.1"/>
    </source>
</evidence>
<evidence type="ECO:0000313" key="5">
    <source>
        <dbReference type="Proteomes" id="UP001529491"/>
    </source>
</evidence>
<dbReference type="Gene3D" id="1.20.120.1600">
    <property type="match status" value="1"/>
</dbReference>
<dbReference type="RefSeq" id="WP_310472505.1">
    <property type="nucleotide sequence ID" value="NZ_CP136522.1"/>
</dbReference>
<proteinExistence type="predicted"/>
<dbReference type="PANTHER" id="PTHR46470">
    <property type="entry name" value="N-ACYLNEURAMINATE-9-PHOSPHATASE"/>
    <property type="match status" value="1"/>
</dbReference>
<name>A0ABZ0JX35_9GAMM</name>
<dbReference type="Pfam" id="PF00702">
    <property type="entry name" value="Hydrolase"/>
    <property type="match status" value="1"/>
</dbReference>
<dbReference type="SFLD" id="SFLDG01129">
    <property type="entry name" value="C1.5:_HAD__Beta-PGM__Phosphata"/>
    <property type="match status" value="1"/>
</dbReference>
<dbReference type="Gene3D" id="3.40.50.1000">
    <property type="entry name" value="HAD superfamily/HAD-like"/>
    <property type="match status" value="1"/>
</dbReference>
<dbReference type="InterPro" id="IPR036412">
    <property type="entry name" value="HAD-like_sf"/>
</dbReference>
<dbReference type="InterPro" id="IPR051400">
    <property type="entry name" value="HAD-like_hydrolase"/>
</dbReference>
<dbReference type="PANTHER" id="PTHR46470:SF4">
    <property type="entry name" value="5-AMINO-6-(5-PHOSPHO-D-RIBITYLAMINO)URACIL PHOSPHATASE YIGB"/>
    <property type="match status" value="1"/>
</dbReference>
<dbReference type="EMBL" id="CP136522">
    <property type="protein sequence ID" value="WOT04867.1"/>
    <property type="molecule type" value="Genomic_DNA"/>
</dbReference>
<organism evidence="4 5">
    <name type="scientific">Shewanella youngdeokensis</name>
    <dbReference type="NCBI Taxonomy" id="2999068"/>
    <lineage>
        <taxon>Bacteria</taxon>
        <taxon>Pseudomonadati</taxon>
        <taxon>Pseudomonadota</taxon>
        <taxon>Gammaproteobacteria</taxon>
        <taxon>Alteromonadales</taxon>
        <taxon>Shewanellaceae</taxon>
        <taxon>Shewanella</taxon>
    </lineage>
</organism>
<dbReference type="GO" id="GO:0016787">
    <property type="term" value="F:hydrolase activity"/>
    <property type="evidence" value="ECO:0007669"/>
    <property type="project" value="UniProtKB-KW"/>
</dbReference>
<dbReference type="InterPro" id="IPR006439">
    <property type="entry name" value="HAD-SF_hydro_IA"/>
</dbReference>
<gene>
    <name evidence="4" type="ORF">RGE70_16365</name>
</gene>
<dbReference type="SUPFAM" id="SSF56784">
    <property type="entry name" value="HAD-like"/>
    <property type="match status" value="1"/>
</dbReference>
<evidence type="ECO:0000256" key="1">
    <source>
        <dbReference type="ARBA" id="ARBA00001946"/>
    </source>
</evidence>
<evidence type="ECO:0000256" key="3">
    <source>
        <dbReference type="ARBA" id="ARBA00022842"/>
    </source>
</evidence>
<dbReference type="SFLD" id="SFLDS00003">
    <property type="entry name" value="Haloacid_Dehalogenase"/>
    <property type="match status" value="1"/>
</dbReference>
<sequence length="243" mass="26990">MKIYIRPQLIRAISFDLDDTLYDNRPIIRHAEAATQQFLHQHYPKSKQWQLNHWHQFKRALLTRSPALKHDTSLARSVMLEQGLMALGYTATQAQSGAKAVLDEFILHRSQFTVSPAVIELLQSLKQHYRLIGITNGNVDHQRIGLGDVLEFVLHPGLAAKQKPAKDMFVQASQQLGLPLENILHVGDSATSDVDGARRAGCQAVWLNPGFGVTLPATSACHLPTIEINDIHALAALNELTFG</sequence>
<keyword evidence="3" id="KW-0460">Magnesium</keyword>
<keyword evidence="5" id="KW-1185">Reference proteome</keyword>
<keyword evidence="2 4" id="KW-0378">Hydrolase</keyword>
<dbReference type="NCBIfam" id="TIGR01509">
    <property type="entry name" value="HAD-SF-IA-v3"/>
    <property type="match status" value="1"/>
</dbReference>